<dbReference type="InterPro" id="IPR029044">
    <property type="entry name" value="Nucleotide-diphossugar_trans"/>
</dbReference>
<dbReference type="PANTHER" id="PTHR36851">
    <property type="entry name" value="UNNAMED PRODUCT"/>
    <property type="match status" value="1"/>
</dbReference>
<dbReference type="SUPFAM" id="SSF53448">
    <property type="entry name" value="Nucleotide-diphospho-sugar transferases"/>
    <property type="match status" value="1"/>
</dbReference>
<feature type="transmembrane region" description="Helical" evidence="1">
    <location>
        <begin position="422"/>
        <end position="441"/>
    </location>
</feature>
<reference evidence="2" key="1">
    <citation type="journal article" date="2015" name="Nature">
        <title>Complex archaea that bridge the gap between prokaryotes and eukaryotes.</title>
        <authorList>
            <person name="Spang A."/>
            <person name="Saw J.H."/>
            <person name="Jorgensen S.L."/>
            <person name="Zaremba-Niedzwiedzka K."/>
            <person name="Martijn J."/>
            <person name="Lind A.E."/>
            <person name="van Eijk R."/>
            <person name="Schleper C."/>
            <person name="Guy L."/>
            <person name="Ettema T.J."/>
        </authorList>
    </citation>
    <scope>NUCLEOTIDE SEQUENCE</scope>
</reference>
<protein>
    <recommendedName>
        <fullName evidence="3">Glycosyltransferase 2-like domain-containing protein</fullName>
    </recommendedName>
</protein>
<name>A0A0F9UF12_9ZZZZ</name>
<dbReference type="AlphaFoldDB" id="A0A0F9UF12"/>
<dbReference type="EMBL" id="LAZR01000100">
    <property type="protein sequence ID" value="KKN91765.1"/>
    <property type="molecule type" value="Genomic_DNA"/>
</dbReference>
<dbReference type="PANTHER" id="PTHR36851:SF1">
    <property type="entry name" value="GLYCO_TRANS_2-LIKE DOMAIN-CONTAINING PROTEIN"/>
    <property type="match status" value="1"/>
</dbReference>
<feature type="transmembrane region" description="Helical" evidence="1">
    <location>
        <begin position="462"/>
        <end position="481"/>
    </location>
</feature>
<keyword evidence="1" id="KW-0472">Membrane</keyword>
<evidence type="ECO:0000313" key="2">
    <source>
        <dbReference type="EMBL" id="KKN91765.1"/>
    </source>
</evidence>
<evidence type="ECO:0000256" key="1">
    <source>
        <dbReference type="SAM" id="Phobius"/>
    </source>
</evidence>
<proteinExistence type="predicted"/>
<gene>
    <name evidence="2" type="ORF">LCGC14_0214350</name>
</gene>
<comment type="caution">
    <text evidence="2">The sequence shown here is derived from an EMBL/GenBank/DDBJ whole genome shotgun (WGS) entry which is preliminary data.</text>
</comment>
<feature type="transmembrane region" description="Helical" evidence="1">
    <location>
        <begin position="51"/>
        <end position="75"/>
    </location>
</feature>
<organism evidence="2">
    <name type="scientific">marine sediment metagenome</name>
    <dbReference type="NCBI Taxonomy" id="412755"/>
    <lineage>
        <taxon>unclassified sequences</taxon>
        <taxon>metagenomes</taxon>
        <taxon>ecological metagenomes</taxon>
    </lineage>
</organism>
<sequence>MEEKYYLNIAKASDLKDTKERILYRLLEIFPGAFSWGTLFLIILLSWLKPVWITIFIIIYVLFWLFRTIYLSFYLRSGYKIMRENENIDWIERLNQLTLSNFKETWADKQSTISGWRDIYHLVVLPMYKEPLEIIRNSFLSLVNSDYPKDKMIIVLACEERAKEYSQPIARAIKNEFGDKFFNFLITWHPQNLPGEMAGKGANETWAVRKAKEKIIDLHPPKFSKKTWAGTKIPYGNIIYSSFDADTVIFPKYFSCLTYYYLTSEDPTKTSFQPIPLFINNIWQAPSFSRIFSFSSTFWHTMNQGRPEKLITFSSHSMSFKTLVDVGFRQTDVVSDDSRIFWQCFLKNDGDYRVQPIFYPISMDANVARTFFRTVINVYKQQRRWAYGVADIPYFLFGFIKNKKIPISKKISLGFELIEGHWSWATASFLIFILGWLPLILGGAEFSQTLISYNLPRITSRILTVAMAGLISSAYLSLLLLPPKPPQYGRFKYLFLFLQWFLLPFTMIFFTTLPALEAQTRLMLGKYMGFWPTEKVRK</sequence>
<keyword evidence="1" id="KW-0812">Transmembrane</keyword>
<feature type="transmembrane region" description="Helical" evidence="1">
    <location>
        <begin position="493"/>
        <end position="516"/>
    </location>
</feature>
<evidence type="ECO:0008006" key="3">
    <source>
        <dbReference type="Google" id="ProtNLM"/>
    </source>
</evidence>
<feature type="transmembrane region" description="Helical" evidence="1">
    <location>
        <begin position="385"/>
        <end position="402"/>
    </location>
</feature>
<feature type="transmembrane region" description="Helical" evidence="1">
    <location>
        <begin position="22"/>
        <end position="45"/>
    </location>
</feature>
<accession>A0A0F9UF12</accession>
<keyword evidence="1" id="KW-1133">Transmembrane helix</keyword>